<accession>A0AA40DSJ5</accession>
<dbReference type="Proteomes" id="UP001172102">
    <property type="component" value="Unassembled WGS sequence"/>
</dbReference>
<evidence type="ECO:0000256" key="2">
    <source>
        <dbReference type="RuleBase" id="RU003860"/>
    </source>
</evidence>
<comment type="caution">
    <text evidence="4">The sequence shown here is derived from an EMBL/GenBank/DDBJ whole genome shotgun (WGS) entry which is preliminary data.</text>
</comment>
<dbReference type="Pfam" id="PF01722">
    <property type="entry name" value="BolA"/>
    <property type="match status" value="1"/>
</dbReference>
<dbReference type="PANTHER" id="PTHR46188">
    <property type="entry name" value="BOLA-LIKE PROTEIN 3"/>
    <property type="match status" value="1"/>
</dbReference>
<dbReference type="Gene3D" id="3.30.300.90">
    <property type="entry name" value="BolA-like"/>
    <property type="match status" value="1"/>
</dbReference>
<proteinExistence type="inferred from homology"/>
<dbReference type="EMBL" id="JAUKUA010000005">
    <property type="protein sequence ID" value="KAK0711846.1"/>
    <property type="molecule type" value="Genomic_DNA"/>
</dbReference>
<dbReference type="SUPFAM" id="SSF82657">
    <property type="entry name" value="BolA-like"/>
    <property type="match status" value="1"/>
</dbReference>
<evidence type="ECO:0000256" key="1">
    <source>
        <dbReference type="ARBA" id="ARBA00005578"/>
    </source>
</evidence>
<keyword evidence="5" id="KW-1185">Reference proteome</keyword>
<comment type="similarity">
    <text evidence="1 2">Belongs to the BolA/IbaG family.</text>
</comment>
<reference evidence="4" key="1">
    <citation type="submission" date="2023-06" db="EMBL/GenBank/DDBJ databases">
        <title>Genome-scale phylogeny and comparative genomics of the fungal order Sordariales.</title>
        <authorList>
            <consortium name="Lawrence Berkeley National Laboratory"/>
            <person name="Hensen N."/>
            <person name="Bonometti L."/>
            <person name="Westerberg I."/>
            <person name="Brannstrom I.O."/>
            <person name="Guillou S."/>
            <person name="Cros-Aarteil S."/>
            <person name="Calhoun S."/>
            <person name="Haridas S."/>
            <person name="Kuo A."/>
            <person name="Mondo S."/>
            <person name="Pangilinan J."/>
            <person name="Riley R."/>
            <person name="Labutti K."/>
            <person name="Andreopoulos B."/>
            <person name="Lipzen A."/>
            <person name="Chen C."/>
            <person name="Yanf M."/>
            <person name="Daum C."/>
            <person name="Ng V."/>
            <person name="Clum A."/>
            <person name="Steindorff A."/>
            <person name="Ohm R."/>
            <person name="Martin F."/>
            <person name="Silar P."/>
            <person name="Natvig D."/>
            <person name="Lalanne C."/>
            <person name="Gautier V."/>
            <person name="Ament-Velasquez S.L."/>
            <person name="Kruys A."/>
            <person name="Hutchinson M.I."/>
            <person name="Powell A.J."/>
            <person name="Barry K."/>
            <person name="Miller A.N."/>
            <person name="Grigoriev I.V."/>
            <person name="Debuchy R."/>
            <person name="Gladieux P."/>
            <person name="Thoren M.H."/>
            <person name="Johannesson H."/>
        </authorList>
    </citation>
    <scope>NUCLEOTIDE SEQUENCE</scope>
    <source>
        <strain evidence="4">SMH4607-1</strain>
    </source>
</reference>
<name>A0AA40DSJ5_9PEZI</name>
<dbReference type="PANTHER" id="PTHR46188:SF1">
    <property type="entry name" value="BOLA-LIKE PROTEIN 3"/>
    <property type="match status" value="1"/>
</dbReference>
<dbReference type="InterPro" id="IPR052275">
    <property type="entry name" value="Mt_Fe-S_assembly_factor"/>
</dbReference>
<feature type="compositionally biased region" description="Low complexity" evidence="3">
    <location>
        <begin position="70"/>
        <end position="99"/>
    </location>
</feature>
<evidence type="ECO:0000313" key="5">
    <source>
        <dbReference type="Proteomes" id="UP001172102"/>
    </source>
</evidence>
<dbReference type="GO" id="GO:0005759">
    <property type="term" value="C:mitochondrial matrix"/>
    <property type="evidence" value="ECO:0007669"/>
    <property type="project" value="TreeGrafter"/>
</dbReference>
<gene>
    <name evidence="4" type="ORF">B0H67DRAFT_493646</name>
</gene>
<dbReference type="InterPro" id="IPR036065">
    <property type="entry name" value="BolA-like_sf"/>
</dbReference>
<organism evidence="4 5">
    <name type="scientific">Lasiosphaeris hirsuta</name>
    <dbReference type="NCBI Taxonomy" id="260670"/>
    <lineage>
        <taxon>Eukaryota</taxon>
        <taxon>Fungi</taxon>
        <taxon>Dikarya</taxon>
        <taxon>Ascomycota</taxon>
        <taxon>Pezizomycotina</taxon>
        <taxon>Sordariomycetes</taxon>
        <taxon>Sordariomycetidae</taxon>
        <taxon>Sordariales</taxon>
        <taxon>Lasiosphaeriaceae</taxon>
        <taxon>Lasiosphaeris</taxon>
    </lineage>
</organism>
<protein>
    <submittedName>
        <fullName evidence="4">Bola protein</fullName>
    </submittedName>
</protein>
<feature type="region of interest" description="Disordered" evidence="3">
    <location>
        <begin position="32"/>
        <end position="52"/>
    </location>
</feature>
<dbReference type="InterPro" id="IPR002634">
    <property type="entry name" value="BolA"/>
</dbReference>
<evidence type="ECO:0000256" key="3">
    <source>
        <dbReference type="SAM" id="MobiDB-lite"/>
    </source>
</evidence>
<feature type="compositionally biased region" description="Low complexity" evidence="3">
    <location>
        <begin position="35"/>
        <end position="52"/>
    </location>
</feature>
<evidence type="ECO:0000313" key="4">
    <source>
        <dbReference type="EMBL" id="KAK0711846.1"/>
    </source>
</evidence>
<dbReference type="AlphaFoldDB" id="A0AA40DSJ5"/>
<sequence length="182" mass="19875">MICRTCLRARAGLGAEATRPAARRLLQTISTATRTQPLSSSTSTHPPLSQSPPLALFSRLQPLLRQRTASLPPSRRPFSSSRVAAQEQEASPAATPATSTLEKPDSLSDGEAQIWDRLVGELEPVELVVRDISGGCGSMYMIDITSERFRGLNMLKQQRTVNAVLGDMVKEWHGVRVNTRVP</sequence>
<feature type="region of interest" description="Disordered" evidence="3">
    <location>
        <begin position="68"/>
        <end position="107"/>
    </location>
</feature>